<dbReference type="GO" id="GO:0015031">
    <property type="term" value="P:protein transport"/>
    <property type="evidence" value="ECO:0007669"/>
    <property type="project" value="InterPro"/>
</dbReference>
<name>A0A6G1S9E7_9ACAR</name>
<protein>
    <submittedName>
        <fullName evidence="8">DUOXA-like protein C06E1.3</fullName>
    </submittedName>
</protein>
<evidence type="ECO:0000256" key="6">
    <source>
        <dbReference type="ARBA" id="ARBA00023180"/>
    </source>
</evidence>
<dbReference type="PANTHER" id="PTHR31158:SF10">
    <property type="entry name" value="LD27791P"/>
    <property type="match status" value="1"/>
</dbReference>
<evidence type="ECO:0000256" key="1">
    <source>
        <dbReference type="ARBA" id="ARBA00004141"/>
    </source>
</evidence>
<feature type="transmembrane region" description="Helical" evidence="7">
    <location>
        <begin position="294"/>
        <end position="321"/>
    </location>
</feature>
<organism evidence="8">
    <name type="scientific">Aceria tosichella</name>
    <name type="common">wheat curl mite</name>
    <dbReference type="NCBI Taxonomy" id="561515"/>
    <lineage>
        <taxon>Eukaryota</taxon>
        <taxon>Metazoa</taxon>
        <taxon>Ecdysozoa</taxon>
        <taxon>Arthropoda</taxon>
        <taxon>Chelicerata</taxon>
        <taxon>Arachnida</taxon>
        <taxon>Acari</taxon>
        <taxon>Acariformes</taxon>
        <taxon>Trombidiformes</taxon>
        <taxon>Prostigmata</taxon>
        <taxon>Eupodina</taxon>
        <taxon>Eriophyoidea</taxon>
        <taxon>Eriophyidae</taxon>
        <taxon>Eriophyinae</taxon>
        <taxon>Aceriini</taxon>
        <taxon>Aceria</taxon>
    </lineage>
</organism>
<dbReference type="GO" id="GO:0005789">
    <property type="term" value="C:endoplasmic reticulum membrane"/>
    <property type="evidence" value="ECO:0007669"/>
    <property type="project" value="InterPro"/>
</dbReference>
<dbReference type="InterPro" id="IPR018469">
    <property type="entry name" value="Dual_oxidase_maturation_fac"/>
</dbReference>
<gene>
    <name evidence="8" type="primary">C06E1.3_0</name>
    <name evidence="8" type="ORF">g.1000</name>
</gene>
<evidence type="ECO:0000256" key="4">
    <source>
        <dbReference type="ARBA" id="ARBA00022989"/>
    </source>
</evidence>
<evidence type="ECO:0000313" key="8">
    <source>
        <dbReference type="EMBL" id="MDE46563.1"/>
    </source>
</evidence>
<feature type="transmembrane region" description="Helical" evidence="7">
    <location>
        <begin position="365"/>
        <end position="386"/>
    </location>
</feature>
<proteinExistence type="inferred from homology"/>
<keyword evidence="3 7" id="KW-0812">Transmembrane</keyword>
<comment type="subcellular location">
    <subcellularLocation>
        <location evidence="1">Membrane</location>
        <topology evidence="1">Multi-pass membrane protein</topology>
    </subcellularLocation>
</comment>
<accession>A0A6G1S9E7</accession>
<feature type="transmembrane region" description="Helical" evidence="7">
    <location>
        <begin position="100"/>
        <end position="120"/>
    </location>
</feature>
<keyword evidence="5 7" id="KW-0472">Membrane</keyword>
<evidence type="ECO:0000256" key="2">
    <source>
        <dbReference type="ARBA" id="ARBA00009816"/>
    </source>
</evidence>
<evidence type="ECO:0000256" key="7">
    <source>
        <dbReference type="SAM" id="Phobius"/>
    </source>
</evidence>
<dbReference type="Pfam" id="PF10204">
    <property type="entry name" value="DuoxA"/>
    <property type="match status" value="2"/>
</dbReference>
<keyword evidence="6" id="KW-0325">Glycoprotein</keyword>
<keyword evidence="4 7" id="KW-1133">Transmembrane helix</keyword>
<evidence type="ECO:0000256" key="5">
    <source>
        <dbReference type="ARBA" id="ARBA00023136"/>
    </source>
</evidence>
<dbReference type="AlphaFoldDB" id="A0A6G1S9E7"/>
<evidence type="ECO:0000256" key="3">
    <source>
        <dbReference type="ARBA" id="ARBA00022692"/>
    </source>
</evidence>
<reference evidence="8" key="1">
    <citation type="submission" date="2018-10" db="EMBL/GenBank/DDBJ databases">
        <title>Transcriptome assembly of Aceria tosichella (Wheat curl mite) Type 2.</title>
        <authorList>
            <person name="Scully E.D."/>
            <person name="Geib S.M."/>
            <person name="Palmer N.A."/>
            <person name="Gupta A.K."/>
            <person name="Sarath G."/>
            <person name="Tatineni S."/>
        </authorList>
    </citation>
    <scope>NUCLEOTIDE SEQUENCE</scope>
    <source>
        <strain evidence="8">LincolnNE</strain>
    </source>
</reference>
<comment type="similarity">
    <text evidence="2">Belongs to the DUOXA family.</text>
</comment>
<dbReference type="PANTHER" id="PTHR31158">
    <property type="entry name" value="DUAL OXIDASE 2"/>
    <property type="match status" value="1"/>
</dbReference>
<feature type="transmembrane region" description="Helical" evidence="7">
    <location>
        <begin position="327"/>
        <end position="344"/>
    </location>
</feature>
<dbReference type="EMBL" id="GGYP01001792">
    <property type="protein sequence ID" value="MDE46563.1"/>
    <property type="molecule type" value="Transcribed_RNA"/>
</dbReference>
<sequence>MHIDKVSQASATRAGDIIINHPSSISDQLMQQQATTTTMLIMSQQQNHHHQPVVHQGDTLNNSSNSGGILSEGDPFDGSAEPIVYMSDNRMPVMIELSSAIIYIIFAALLLALISILPGIRRKKMTSFVGLATLLVVGTSILLSLDGSYWLTSSLQIYESPYGALTSETISGKLEVNIGLSSTNVTLYGHLKSADSKDYAKTRSDLDATMHNHQEAPQNANSTPASSSTQSIRGDYKLVDYNERFHWDRPERMGAEHEQALRRGLPYPILTITEFLSQDSDGFNWMRQLRQAGYFTSLALYAALASWCLTALIMCVLPIYLPHMMQITGAIMMSSVWIYTLLIESPRSFVIRLGETPMEFEFGHTYVMTFMAGALSMFSGVMMFILQMNKPHDQVTIMDCDNYVKNQRALYGDNGRSPVDLVVSDKDIIRTVPPVSVKSPPIMKNHSVIIPISDIEEKFAQKTNLKAQQEHQ</sequence>
<feature type="transmembrane region" description="Helical" evidence="7">
    <location>
        <begin position="126"/>
        <end position="145"/>
    </location>
</feature>